<reference evidence="1" key="1">
    <citation type="submission" date="2018-05" db="EMBL/GenBank/DDBJ databases">
        <authorList>
            <person name="Lanie J.A."/>
            <person name="Ng W.-L."/>
            <person name="Kazmierczak K.M."/>
            <person name="Andrzejewski T.M."/>
            <person name="Davidsen T.M."/>
            <person name="Wayne K.J."/>
            <person name="Tettelin H."/>
            <person name="Glass J.I."/>
            <person name="Rusch D."/>
            <person name="Podicherti R."/>
            <person name="Tsui H.-C.T."/>
            <person name="Winkler M.E."/>
        </authorList>
    </citation>
    <scope>NUCLEOTIDE SEQUENCE</scope>
</reference>
<proteinExistence type="predicted"/>
<gene>
    <name evidence="1" type="ORF">METZ01_LOCUS165324</name>
</gene>
<feature type="non-terminal residue" evidence="1">
    <location>
        <position position="1"/>
    </location>
</feature>
<dbReference type="AlphaFoldDB" id="A0A382BF37"/>
<evidence type="ECO:0000313" key="1">
    <source>
        <dbReference type="EMBL" id="SVB12470.1"/>
    </source>
</evidence>
<organism evidence="1">
    <name type="scientific">marine metagenome</name>
    <dbReference type="NCBI Taxonomy" id="408172"/>
    <lineage>
        <taxon>unclassified sequences</taxon>
        <taxon>metagenomes</taxon>
        <taxon>ecological metagenomes</taxon>
    </lineage>
</organism>
<feature type="non-terminal residue" evidence="1">
    <location>
        <position position="54"/>
    </location>
</feature>
<name>A0A382BF37_9ZZZZ</name>
<protein>
    <submittedName>
        <fullName evidence="1">Uncharacterized protein</fullName>
    </submittedName>
</protein>
<sequence length="54" mass="6315">VNNPTDLQGWLDQISEEIIDQDIEIVDPHHHLWPGPPRTEGAKAENRYLLEDLW</sequence>
<accession>A0A382BF37</accession>
<dbReference type="EMBL" id="UINC01029555">
    <property type="protein sequence ID" value="SVB12470.1"/>
    <property type="molecule type" value="Genomic_DNA"/>
</dbReference>